<evidence type="ECO:0000313" key="6">
    <source>
        <dbReference type="EMBL" id="ACF13041.1"/>
    </source>
</evidence>
<dbReference type="OrthoDB" id="9810913at2"/>
<dbReference type="AlphaFoldDB" id="B3QV87"/>
<dbReference type="Pfam" id="PF01041">
    <property type="entry name" value="DegT_DnrJ_EryC1"/>
    <property type="match status" value="1"/>
</dbReference>
<keyword evidence="1 4" id="KW-0663">Pyridoxal phosphate</keyword>
<dbReference type="CDD" id="cd00616">
    <property type="entry name" value="AHBA_syn"/>
    <property type="match status" value="1"/>
</dbReference>
<reference evidence="6 7" key="1">
    <citation type="submission" date="2008-06" db="EMBL/GenBank/DDBJ databases">
        <title>Complete sequence of Chloroherpeton thalassium ATCC 35110.</title>
        <authorList>
            <consortium name="US DOE Joint Genome Institute"/>
            <person name="Lucas S."/>
            <person name="Copeland A."/>
            <person name="Lapidus A."/>
            <person name="Glavina del Rio T."/>
            <person name="Dalin E."/>
            <person name="Tice H."/>
            <person name="Bruce D."/>
            <person name="Goodwin L."/>
            <person name="Pitluck S."/>
            <person name="Schmutz J."/>
            <person name="Larimer F."/>
            <person name="Land M."/>
            <person name="Hauser L."/>
            <person name="Kyrpides N."/>
            <person name="Mikhailova N."/>
            <person name="Liu Z."/>
            <person name="Li T."/>
            <person name="Zhao F."/>
            <person name="Overmann J."/>
            <person name="Bryant D.A."/>
            <person name="Richardson P."/>
        </authorList>
    </citation>
    <scope>NUCLEOTIDE SEQUENCE [LARGE SCALE GENOMIC DNA]</scope>
    <source>
        <strain evidence="7">ATCC 35110 / GB-78</strain>
    </source>
</reference>
<keyword evidence="7" id="KW-1185">Reference proteome</keyword>
<evidence type="ECO:0000256" key="3">
    <source>
        <dbReference type="PIRSR" id="PIRSR000390-1"/>
    </source>
</evidence>
<dbReference type="GO" id="GO:0008483">
    <property type="term" value="F:transaminase activity"/>
    <property type="evidence" value="ECO:0007669"/>
    <property type="project" value="UniProtKB-KW"/>
</dbReference>
<proteinExistence type="inferred from homology"/>
<dbReference type="PANTHER" id="PTHR30244:SF36">
    <property type="entry name" value="3-OXO-GLUCOSE-6-PHOSPHATE:GLUTAMATE AMINOTRANSFERASE"/>
    <property type="match status" value="1"/>
</dbReference>
<dbReference type="eggNOG" id="COG0399">
    <property type="taxonomic scope" value="Bacteria"/>
</dbReference>
<dbReference type="SUPFAM" id="SSF53383">
    <property type="entry name" value="PLP-dependent transferases"/>
    <property type="match status" value="1"/>
</dbReference>
<evidence type="ECO:0000256" key="2">
    <source>
        <dbReference type="ARBA" id="ARBA00037999"/>
    </source>
</evidence>
<dbReference type="InterPro" id="IPR015424">
    <property type="entry name" value="PyrdxlP-dep_Trfase"/>
</dbReference>
<dbReference type="STRING" id="517418.Ctha_0570"/>
<protein>
    <submittedName>
        <fullName evidence="6">DegT/DnrJ/EryC1/StrS aminotransferase</fullName>
    </submittedName>
</protein>
<evidence type="ECO:0000313" key="7">
    <source>
        <dbReference type="Proteomes" id="UP000001208"/>
    </source>
</evidence>
<accession>B3QV87</accession>
<gene>
    <name evidence="6" type="ordered locus">Ctha_0570</name>
</gene>
<dbReference type="GO" id="GO:0030170">
    <property type="term" value="F:pyridoxal phosphate binding"/>
    <property type="evidence" value="ECO:0007669"/>
    <property type="project" value="TreeGrafter"/>
</dbReference>
<dbReference type="Gene3D" id="3.40.640.10">
    <property type="entry name" value="Type I PLP-dependent aspartate aminotransferase-like (Major domain)"/>
    <property type="match status" value="1"/>
</dbReference>
<organism evidence="6 7">
    <name type="scientific">Chloroherpeton thalassium (strain ATCC 35110 / GB-78)</name>
    <dbReference type="NCBI Taxonomy" id="517418"/>
    <lineage>
        <taxon>Bacteria</taxon>
        <taxon>Pseudomonadati</taxon>
        <taxon>Chlorobiota</taxon>
        <taxon>Chlorobiia</taxon>
        <taxon>Chlorobiales</taxon>
        <taxon>Chloroherpetonaceae</taxon>
        <taxon>Chloroherpeton</taxon>
    </lineage>
</organism>
<comment type="similarity">
    <text evidence="2 5">Belongs to the DegT/DnrJ/EryC1 family.</text>
</comment>
<dbReference type="Gene3D" id="3.90.1150.10">
    <property type="entry name" value="Aspartate Aminotransferase, domain 1"/>
    <property type="match status" value="1"/>
</dbReference>
<dbReference type="HOGENOM" id="CLU_033332_7_2_10"/>
<keyword evidence="6" id="KW-0032">Aminotransferase</keyword>
<dbReference type="InterPro" id="IPR000653">
    <property type="entry name" value="DegT/StrS_aminotransferase"/>
</dbReference>
<dbReference type="PIRSF" id="PIRSF000390">
    <property type="entry name" value="PLP_StrS"/>
    <property type="match status" value="1"/>
</dbReference>
<keyword evidence="6" id="KW-0808">Transferase</keyword>
<feature type="active site" description="Proton acceptor" evidence="3">
    <location>
        <position position="186"/>
    </location>
</feature>
<evidence type="ECO:0000256" key="5">
    <source>
        <dbReference type="RuleBase" id="RU004508"/>
    </source>
</evidence>
<evidence type="ECO:0000256" key="1">
    <source>
        <dbReference type="ARBA" id="ARBA00022898"/>
    </source>
</evidence>
<dbReference type="RefSeq" id="WP_012499125.1">
    <property type="nucleotide sequence ID" value="NC_011026.1"/>
</dbReference>
<dbReference type="InterPro" id="IPR015422">
    <property type="entry name" value="PyrdxlP-dep_Trfase_small"/>
</dbReference>
<dbReference type="PANTHER" id="PTHR30244">
    <property type="entry name" value="TRANSAMINASE"/>
    <property type="match status" value="1"/>
</dbReference>
<evidence type="ECO:0000256" key="4">
    <source>
        <dbReference type="PIRSR" id="PIRSR000390-2"/>
    </source>
</evidence>
<dbReference type="EMBL" id="CP001100">
    <property type="protein sequence ID" value="ACF13041.1"/>
    <property type="molecule type" value="Genomic_DNA"/>
</dbReference>
<dbReference type="KEGG" id="cts:Ctha_0570"/>
<dbReference type="GO" id="GO:0000271">
    <property type="term" value="P:polysaccharide biosynthetic process"/>
    <property type="evidence" value="ECO:0007669"/>
    <property type="project" value="TreeGrafter"/>
</dbReference>
<name>B3QV87_CHLT3</name>
<sequence length="371" mass="40267">MDIKLVDLVTLHNRLKPEIDAELEKVFATSAFINGPTVGELEAALADYLDVKYAIGCASGTDALVVALRGLGIQAGDEVLTTPFTFAATIEAILLVGATPIYADIDPKTLNLDTLKLESAITPKTKAILPVHLYGQGCNMTAIMAFAAKHHLFVLEDNAQAFGASYGEKKLGTFGHASATSFFPAKNLGAFGDAGGIFTNDEALYQKMKMIAQHGSKLRYHHEVLGLNSRLDTLQAAVLKVKLNYLNDFNAARQKAAAWYDAFLADANLQTPQRDKAGSHIYHQYTILVENPGQRDALQQFLKEQGVPSAVHYPVPTHLQPAFADEKYPKGSLPVAESVAERVLSLPMHTELTEAEVAFVCEKIIAFVGKR</sequence>
<dbReference type="InterPro" id="IPR015421">
    <property type="entry name" value="PyrdxlP-dep_Trfase_major"/>
</dbReference>
<dbReference type="Proteomes" id="UP000001208">
    <property type="component" value="Chromosome"/>
</dbReference>
<feature type="modified residue" description="N6-(pyridoxal phosphate)lysine" evidence="4">
    <location>
        <position position="186"/>
    </location>
</feature>